<gene>
    <name evidence="3" type="ORF">AFM11_21760</name>
</gene>
<organism evidence="3 4">
    <name type="scientific">Mycolicibacterium wolinskyi</name>
    <dbReference type="NCBI Taxonomy" id="59750"/>
    <lineage>
        <taxon>Bacteria</taxon>
        <taxon>Bacillati</taxon>
        <taxon>Actinomycetota</taxon>
        <taxon>Actinomycetes</taxon>
        <taxon>Mycobacteriales</taxon>
        <taxon>Mycobacteriaceae</taxon>
        <taxon>Mycolicibacterium</taxon>
    </lineage>
</organism>
<keyword evidence="4" id="KW-1185">Reference proteome</keyword>
<evidence type="ECO:0008006" key="5">
    <source>
        <dbReference type="Google" id="ProtNLM"/>
    </source>
</evidence>
<dbReference type="PANTHER" id="PTHR30006">
    <property type="entry name" value="THIAMINE-BINDING PERIPLASMIC PROTEIN-RELATED"/>
    <property type="match status" value="1"/>
</dbReference>
<dbReference type="PROSITE" id="PS51257">
    <property type="entry name" value="PROKAR_LIPOPROTEIN"/>
    <property type="match status" value="1"/>
</dbReference>
<evidence type="ECO:0000313" key="3">
    <source>
        <dbReference type="EMBL" id="KWX22126.1"/>
    </source>
</evidence>
<proteinExistence type="predicted"/>
<protein>
    <recommendedName>
        <fullName evidence="5">ABC transporter substrate-binding protein</fullName>
    </recommendedName>
</protein>
<dbReference type="AlphaFoldDB" id="A0A132PIF8"/>
<sequence>MKKQLAGCLLAAVTLVVAACGGSPTASNGASSAPEATAAQQVYDQINGLSGDERSQTLLELAKKDGQLSLYTSNTDMDDVVKAFEDKYGLHVETYRANSETVLQRVLQESSAQYQGADIVETNAGELNAMGEQQLLYPYRGELREKVRPEGRKDGWTADRFNAFVIGWNTNGVSAGTEPKSLMELAGPQWKGRVGLEIGDYDWFAAMYQYYQSQGMSDADITNFFHQLAGNSKISKGHTVMGELLAAGQFDVAASVYSHTVDNAAAKGASVAWKTNGKPVEPVVLRPNGAGLLKSAKHPAAAMLFLDFLLTDGQQAIAGANRIGAIPTADDPLAGVSTVVVPEQELLDNPRKWSDAYKAVTDAGGQA</sequence>
<name>A0A132PIF8_9MYCO</name>
<evidence type="ECO:0000256" key="1">
    <source>
        <dbReference type="ARBA" id="ARBA00022729"/>
    </source>
</evidence>
<evidence type="ECO:0000256" key="2">
    <source>
        <dbReference type="SAM" id="SignalP"/>
    </source>
</evidence>
<comment type="caution">
    <text evidence="3">The sequence shown here is derived from an EMBL/GenBank/DDBJ whole genome shotgun (WGS) entry which is preliminary data.</text>
</comment>
<evidence type="ECO:0000313" key="4">
    <source>
        <dbReference type="Proteomes" id="UP000070612"/>
    </source>
</evidence>
<reference evidence="3 4" key="1">
    <citation type="submission" date="2015-07" db="EMBL/GenBank/DDBJ databases">
        <title>A draft genome sequence of Mycobacterium wolinskyi.</title>
        <authorList>
            <person name="de Man T.J."/>
            <person name="Perry K.A."/>
            <person name="Coulliette A.D."/>
            <person name="Jensen B."/>
            <person name="Toney N.C."/>
            <person name="Limbago B.M."/>
            <person name="Noble-Wang J."/>
        </authorList>
    </citation>
    <scope>NUCLEOTIDE SEQUENCE [LARGE SCALE GENOMIC DNA]</scope>
    <source>
        <strain evidence="3 4">CDC_01</strain>
    </source>
</reference>
<feature type="chain" id="PRO_5039003792" description="ABC transporter substrate-binding protein" evidence="2">
    <location>
        <begin position="19"/>
        <end position="367"/>
    </location>
</feature>
<dbReference type="STRING" id="59750.AWC31_04565"/>
<dbReference type="EMBL" id="LGTW01000015">
    <property type="protein sequence ID" value="KWX22126.1"/>
    <property type="molecule type" value="Genomic_DNA"/>
</dbReference>
<keyword evidence="1 2" id="KW-0732">Signal</keyword>
<dbReference type="Proteomes" id="UP000070612">
    <property type="component" value="Unassembled WGS sequence"/>
</dbReference>
<dbReference type="RefSeq" id="WP_067852425.1">
    <property type="nucleotide sequence ID" value="NZ_LGTW01000015.1"/>
</dbReference>
<dbReference type="Pfam" id="PF13343">
    <property type="entry name" value="SBP_bac_6"/>
    <property type="match status" value="1"/>
</dbReference>
<dbReference type="PATRIC" id="fig|59750.3.peg.1700"/>
<dbReference type="SUPFAM" id="SSF53850">
    <property type="entry name" value="Periplasmic binding protein-like II"/>
    <property type="match status" value="1"/>
</dbReference>
<dbReference type="Gene3D" id="3.40.190.10">
    <property type="entry name" value="Periplasmic binding protein-like II"/>
    <property type="match status" value="2"/>
</dbReference>
<accession>A0A132PIF8</accession>
<dbReference type="PANTHER" id="PTHR30006:SF2">
    <property type="entry name" value="ABC TRANSPORTER SUBSTRATE-BINDING PROTEIN"/>
    <property type="match status" value="1"/>
</dbReference>
<feature type="signal peptide" evidence="2">
    <location>
        <begin position="1"/>
        <end position="18"/>
    </location>
</feature>